<dbReference type="Proteomes" id="UP000247569">
    <property type="component" value="Unassembled WGS sequence"/>
</dbReference>
<evidence type="ECO:0000313" key="5">
    <source>
        <dbReference type="Proteomes" id="UP000247569"/>
    </source>
</evidence>
<gene>
    <name evidence="4" type="ORF">DFR70_12280</name>
</gene>
<dbReference type="SUPFAM" id="SSF46689">
    <property type="entry name" value="Homeodomain-like"/>
    <property type="match status" value="1"/>
</dbReference>
<evidence type="ECO:0000256" key="2">
    <source>
        <dbReference type="PROSITE-ProRule" id="PRU00335"/>
    </source>
</evidence>
<dbReference type="GO" id="GO:0003700">
    <property type="term" value="F:DNA-binding transcription factor activity"/>
    <property type="evidence" value="ECO:0007669"/>
    <property type="project" value="TreeGrafter"/>
</dbReference>
<name>A0A318KBY7_9NOCA</name>
<dbReference type="AlphaFoldDB" id="A0A318KBY7"/>
<keyword evidence="5" id="KW-1185">Reference proteome</keyword>
<evidence type="ECO:0000256" key="1">
    <source>
        <dbReference type="ARBA" id="ARBA00023125"/>
    </source>
</evidence>
<dbReference type="Pfam" id="PF00440">
    <property type="entry name" value="TetR_N"/>
    <property type="match status" value="1"/>
</dbReference>
<dbReference type="PANTHER" id="PTHR30055:SF153">
    <property type="entry name" value="HTH-TYPE TRANSCRIPTIONAL REPRESSOR RV3405C"/>
    <property type="match status" value="1"/>
</dbReference>
<sequence>MVSAVLDSAAQLFAERGPAATSIRDIAERAGVNHGLVFRHFGAKDSLVAAVLNHLGAETAALDANDPLTANDPRWQRHWQVLARCILDGFDVGSLQDRFPIMERLLDQSRHHHPDDRAAAIAVANVAALELGWRLFGSFLRGATGLADVPDSELRPRIDREAVRMLRGQ</sequence>
<comment type="caution">
    <text evidence="4">The sequence shown here is derived from an EMBL/GenBank/DDBJ whole genome shotgun (WGS) entry which is preliminary data.</text>
</comment>
<dbReference type="EMBL" id="QJKF01000022">
    <property type="protein sequence ID" value="PXX54939.1"/>
    <property type="molecule type" value="Genomic_DNA"/>
</dbReference>
<organism evidence="4 5">
    <name type="scientific">Nocardia tenerifensis</name>
    <dbReference type="NCBI Taxonomy" id="228006"/>
    <lineage>
        <taxon>Bacteria</taxon>
        <taxon>Bacillati</taxon>
        <taxon>Actinomycetota</taxon>
        <taxon>Actinomycetes</taxon>
        <taxon>Mycobacteriales</taxon>
        <taxon>Nocardiaceae</taxon>
        <taxon>Nocardia</taxon>
    </lineage>
</organism>
<dbReference type="InterPro" id="IPR023772">
    <property type="entry name" value="DNA-bd_HTH_TetR-type_CS"/>
</dbReference>
<dbReference type="Gene3D" id="1.10.357.10">
    <property type="entry name" value="Tetracycline Repressor, domain 2"/>
    <property type="match status" value="1"/>
</dbReference>
<dbReference type="InterPro" id="IPR050109">
    <property type="entry name" value="HTH-type_TetR-like_transc_reg"/>
</dbReference>
<feature type="DNA-binding region" description="H-T-H motif" evidence="2">
    <location>
        <begin position="22"/>
        <end position="41"/>
    </location>
</feature>
<dbReference type="PROSITE" id="PS50977">
    <property type="entry name" value="HTH_TETR_2"/>
    <property type="match status" value="1"/>
</dbReference>
<proteinExistence type="predicted"/>
<dbReference type="InterPro" id="IPR009057">
    <property type="entry name" value="Homeodomain-like_sf"/>
</dbReference>
<accession>A0A318KBY7</accession>
<protein>
    <submittedName>
        <fullName evidence="4">TetR family transcriptional regulator</fullName>
    </submittedName>
</protein>
<dbReference type="InterPro" id="IPR001647">
    <property type="entry name" value="HTH_TetR"/>
</dbReference>
<evidence type="ECO:0000313" key="4">
    <source>
        <dbReference type="EMBL" id="PXX54939.1"/>
    </source>
</evidence>
<dbReference type="PANTHER" id="PTHR30055">
    <property type="entry name" value="HTH-TYPE TRANSCRIPTIONAL REGULATOR RUTR"/>
    <property type="match status" value="1"/>
</dbReference>
<dbReference type="PROSITE" id="PS01081">
    <property type="entry name" value="HTH_TETR_1"/>
    <property type="match status" value="1"/>
</dbReference>
<dbReference type="GO" id="GO:0000976">
    <property type="term" value="F:transcription cis-regulatory region binding"/>
    <property type="evidence" value="ECO:0007669"/>
    <property type="project" value="TreeGrafter"/>
</dbReference>
<feature type="domain" description="HTH tetR-type" evidence="3">
    <location>
        <begin position="1"/>
        <end position="59"/>
    </location>
</feature>
<keyword evidence="1 2" id="KW-0238">DNA-binding</keyword>
<evidence type="ECO:0000259" key="3">
    <source>
        <dbReference type="PROSITE" id="PS50977"/>
    </source>
</evidence>
<reference evidence="4 5" key="1">
    <citation type="submission" date="2018-05" db="EMBL/GenBank/DDBJ databases">
        <title>Genomic Encyclopedia of Type Strains, Phase IV (KMG-IV): sequencing the most valuable type-strain genomes for metagenomic binning, comparative biology and taxonomic classification.</title>
        <authorList>
            <person name="Goeker M."/>
        </authorList>
    </citation>
    <scope>NUCLEOTIDE SEQUENCE [LARGE SCALE GENOMIC DNA]</scope>
    <source>
        <strain evidence="4 5">DSM 44704</strain>
    </source>
</reference>
<dbReference type="PRINTS" id="PR00455">
    <property type="entry name" value="HTHTETR"/>
</dbReference>